<sequence>DRITPATTDADRDYVLNKCGINDKWPVITEPFIQWVIEDNFCNNRPPLENLSSYNVILTDNVEAYECMKMRLLNASHSAMCYLGYLMGYRYIHEIILDQDIKEYIEYLMNDEVTSTLPPVPGIDLNLYKTTLITRFSNSNIKDTAMRVCMDGASKFSKYLNPTVVEQLKSDKPKIHFSSLAIGAWLRYITGVDEQNRPIIISDSLADQLNLKEIANKIKPNVKHLLAVKQVFGELGTNEKFVDSVQQVVNLLYENGSKATLKQWLNMYKS</sequence>
<dbReference type="Proteomes" id="UP000663829">
    <property type="component" value="Unassembled WGS sequence"/>
</dbReference>
<keyword evidence="1" id="KW-0560">Oxidoreductase</keyword>
<dbReference type="Proteomes" id="UP000681722">
    <property type="component" value="Unassembled WGS sequence"/>
</dbReference>
<dbReference type="GO" id="GO:0016616">
    <property type="term" value="F:oxidoreductase activity, acting on the CH-OH group of donors, NAD or NADP as acceptor"/>
    <property type="evidence" value="ECO:0007669"/>
    <property type="project" value="TreeGrafter"/>
</dbReference>
<name>A0A814G9Q3_9BILA</name>
<dbReference type="EMBL" id="CAJOBC010003093">
    <property type="protein sequence ID" value="CAF3766684.1"/>
    <property type="molecule type" value="Genomic_DNA"/>
</dbReference>
<proteinExistence type="predicted"/>
<dbReference type="Pfam" id="PF01232">
    <property type="entry name" value="Mannitol_dh"/>
    <property type="match status" value="1"/>
</dbReference>
<gene>
    <name evidence="4" type="ORF">GPM918_LOCUS13452</name>
    <name evidence="5" type="ORF">SRO942_LOCUS13452</name>
</gene>
<accession>A0A814G9Q3</accession>
<dbReference type="InterPro" id="IPR036291">
    <property type="entry name" value="NAD(P)-bd_dom_sf"/>
</dbReference>
<dbReference type="OrthoDB" id="418169at2759"/>
<evidence type="ECO:0000259" key="2">
    <source>
        <dbReference type="Pfam" id="PF01232"/>
    </source>
</evidence>
<dbReference type="PANTHER" id="PTHR43362">
    <property type="entry name" value="MANNITOL DEHYDROGENASE DSF1-RELATED"/>
    <property type="match status" value="1"/>
</dbReference>
<evidence type="ECO:0000256" key="1">
    <source>
        <dbReference type="ARBA" id="ARBA00023002"/>
    </source>
</evidence>
<dbReference type="InterPro" id="IPR013131">
    <property type="entry name" value="Mannitol_DH_N"/>
</dbReference>
<evidence type="ECO:0008006" key="7">
    <source>
        <dbReference type="Google" id="ProtNLM"/>
    </source>
</evidence>
<evidence type="ECO:0000259" key="3">
    <source>
        <dbReference type="Pfam" id="PF08125"/>
    </source>
</evidence>
<evidence type="ECO:0000313" key="6">
    <source>
        <dbReference type="Proteomes" id="UP000663829"/>
    </source>
</evidence>
<dbReference type="PANTHER" id="PTHR43362:SF1">
    <property type="entry name" value="MANNITOL DEHYDROGENASE 2-RELATED"/>
    <property type="match status" value="1"/>
</dbReference>
<organism evidence="4 6">
    <name type="scientific">Didymodactylos carnosus</name>
    <dbReference type="NCBI Taxonomy" id="1234261"/>
    <lineage>
        <taxon>Eukaryota</taxon>
        <taxon>Metazoa</taxon>
        <taxon>Spiralia</taxon>
        <taxon>Gnathifera</taxon>
        <taxon>Rotifera</taxon>
        <taxon>Eurotatoria</taxon>
        <taxon>Bdelloidea</taxon>
        <taxon>Philodinida</taxon>
        <taxon>Philodinidae</taxon>
        <taxon>Didymodactylos</taxon>
    </lineage>
</organism>
<feature type="domain" description="Mannitol dehydrogenase N-terminal" evidence="2">
    <location>
        <begin position="1"/>
        <end position="49"/>
    </location>
</feature>
<evidence type="ECO:0000313" key="4">
    <source>
        <dbReference type="EMBL" id="CAF0994995.1"/>
    </source>
</evidence>
<dbReference type="InterPro" id="IPR013118">
    <property type="entry name" value="Mannitol_DH_C"/>
</dbReference>
<dbReference type="AlphaFoldDB" id="A0A814G9Q3"/>
<dbReference type="InterPro" id="IPR013328">
    <property type="entry name" value="6PGD_dom2"/>
</dbReference>
<feature type="domain" description="Mannitol dehydrogenase C-terminal" evidence="3">
    <location>
        <begin position="61"/>
        <end position="250"/>
    </location>
</feature>
<evidence type="ECO:0000313" key="5">
    <source>
        <dbReference type="EMBL" id="CAF3766684.1"/>
    </source>
</evidence>
<dbReference type="SUPFAM" id="SSF51735">
    <property type="entry name" value="NAD(P)-binding Rossmann-fold domains"/>
    <property type="match status" value="1"/>
</dbReference>
<reference evidence="4" key="1">
    <citation type="submission" date="2021-02" db="EMBL/GenBank/DDBJ databases">
        <authorList>
            <person name="Nowell W R."/>
        </authorList>
    </citation>
    <scope>NUCLEOTIDE SEQUENCE</scope>
</reference>
<protein>
    <recommendedName>
        <fullName evidence="7">Mannitol dehydrogenase</fullName>
    </recommendedName>
</protein>
<dbReference type="Pfam" id="PF08125">
    <property type="entry name" value="Mannitol_dh_C"/>
    <property type="match status" value="1"/>
</dbReference>
<dbReference type="InterPro" id="IPR050988">
    <property type="entry name" value="Mannitol_DH/Oxidoreductase"/>
</dbReference>
<feature type="non-terminal residue" evidence="4">
    <location>
        <position position="1"/>
    </location>
</feature>
<dbReference type="EMBL" id="CAJNOQ010003093">
    <property type="protein sequence ID" value="CAF0994995.1"/>
    <property type="molecule type" value="Genomic_DNA"/>
</dbReference>
<dbReference type="Gene3D" id="3.40.50.720">
    <property type="entry name" value="NAD(P)-binding Rossmann-like Domain"/>
    <property type="match status" value="1"/>
</dbReference>
<dbReference type="SUPFAM" id="SSF48179">
    <property type="entry name" value="6-phosphogluconate dehydrogenase C-terminal domain-like"/>
    <property type="match status" value="1"/>
</dbReference>
<comment type="caution">
    <text evidence="4">The sequence shown here is derived from an EMBL/GenBank/DDBJ whole genome shotgun (WGS) entry which is preliminary data.</text>
</comment>
<dbReference type="Gene3D" id="1.10.1040.10">
    <property type="entry name" value="N-(1-d-carboxylethyl)-l-norvaline Dehydrogenase, domain 2"/>
    <property type="match status" value="1"/>
</dbReference>
<dbReference type="InterPro" id="IPR008927">
    <property type="entry name" value="6-PGluconate_DH-like_C_sf"/>
</dbReference>
<keyword evidence="6" id="KW-1185">Reference proteome</keyword>